<accession>A0AAE3SVV8</accession>
<dbReference type="Gene3D" id="3.40.190.10">
    <property type="entry name" value="Periplasmic binding protein-like II"/>
    <property type="match status" value="2"/>
</dbReference>
<evidence type="ECO:0000256" key="4">
    <source>
        <dbReference type="ARBA" id="ARBA00023159"/>
    </source>
</evidence>
<evidence type="ECO:0000259" key="6">
    <source>
        <dbReference type="PROSITE" id="PS50931"/>
    </source>
</evidence>
<dbReference type="InterPro" id="IPR005119">
    <property type="entry name" value="LysR_subst-bd"/>
</dbReference>
<dbReference type="Proteomes" id="UP001208771">
    <property type="component" value="Unassembled WGS sequence"/>
</dbReference>
<dbReference type="GO" id="GO:0003700">
    <property type="term" value="F:DNA-binding transcription factor activity"/>
    <property type="evidence" value="ECO:0007669"/>
    <property type="project" value="InterPro"/>
</dbReference>
<sequence length="311" mass="33914">MGVSFSGLSLRDLEYLVAVGEHLHFGKAAEHCGVSQPALSAQIKKLEAAVGVVVFERSPRRVLVTAKGREILERTRSVLREASALMNAGRDDRPLSGSFRLGALPTLGPYLLPRIMRPLRKAFPEMRLVISEDRSDRLLAALKEGELDAILVCRPEEDGKIAVQRLFFEPFTIMHPVDWPPVWPPRDGSMPVLLLEEGHCLHDQVKGSCEPYPFLAFAARRASSLEMLRQMIAAGEGISLVPALAAAALDRNDRLTANTPLPAAGYGREIVLCYRHSDPRAAHIAGIVALMRDGLNDNVVAVPATGRPVTA</sequence>
<feature type="domain" description="HTH lysR-type" evidence="6">
    <location>
        <begin position="8"/>
        <end position="65"/>
    </location>
</feature>
<dbReference type="FunFam" id="1.10.10.10:FF:000001">
    <property type="entry name" value="LysR family transcriptional regulator"/>
    <property type="match status" value="1"/>
</dbReference>
<evidence type="ECO:0000313" key="7">
    <source>
        <dbReference type="EMBL" id="MCX8997374.1"/>
    </source>
</evidence>
<keyword evidence="3" id="KW-0238">DNA-binding</keyword>
<reference evidence="7" key="1">
    <citation type="submission" date="2022-07" db="EMBL/GenBank/DDBJ databases">
        <title>Ectorhizobium quercum gen.nov., sp. nov.</title>
        <authorList>
            <person name="Ma T."/>
            <person name="Li Y."/>
        </authorList>
    </citation>
    <scope>NUCLEOTIDE SEQUENCE</scope>
    <source>
        <strain evidence="7">BDR2-2</strain>
    </source>
</reference>
<dbReference type="CDD" id="cd08411">
    <property type="entry name" value="PBP2_OxyR"/>
    <property type="match status" value="1"/>
</dbReference>
<keyword evidence="4" id="KW-0010">Activator</keyword>
<dbReference type="InterPro" id="IPR036388">
    <property type="entry name" value="WH-like_DNA-bd_sf"/>
</dbReference>
<keyword evidence="8" id="KW-1185">Reference proteome</keyword>
<dbReference type="PANTHER" id="PTHR30346">
    <property type="entry name" value="TRANSCRIPTIONAL DUAL REGULATOR HCAR-RELATED"/>
    <property type="match status" value="1"/>
</dbReference>
<dbReference type="PANTHER" id="PTHR30346:SF26">
    <property type="entry name" value="HYDROGEN PEROXIDE-INDUCIBLE GENES ACTIVATOR"/>
    <property type="match status" value="1"/>
</dbReference>
<dbReference type="PRINTS" id="PR00039">
    <property type="entry name" value="HTHLYSR"/>
</dbReference>
<dbReference type="InterPro" id="IPR000847">
    <property type="entry name" value="LysR_HTH_N"/>
</dbReference>
<keyword evidence="5" id="KW-0804">Transcription</keyword>
<dbReference type="AlphaFoldDB" id="A0AAE3SVV8"/>
<dbReference type="Gene3D" id="1.10.10.10">
    <property type="entry name" value="Winged helix-like DNA-binding domain superfamily/Winged helix DNA-binding domain"/>
    <property type="match status" value="1"/>
</dbReference>
<dbReference type="SUPFAM" id="SSF46785">
    <property type="entry name" value="Winged helix' DNA-binding domain"/>
    <property type="match status" value="1"/>
</dbReference>
<evidence type="ECO:0000256" key="3">
    <source>
        <dbReference type="ARBA" id="ARBA00023125"/>
    </source>
</evidence>
<dbReference type="EMBL" id="JANFPI010000003">
    <property type="protein sequence ID" value="MCX8997374.1"/>
    <property type="molecule type" value="Genomic_DNA"/>
</dbReference>
<comment type="similarity">
    <text evidence="1">Belongs to the LysR transcriptional regulatory family.</text>
</comment>
<dbReference type="PROSITE" id="PS50931">
    <property type="entry name" value="HTH_LYSR"/>
    <property type="match status" value="1"/>
</dbReference>
<organism evidence="7 8">
    <name type="scientific">Ectorhizobium quercum</name>
    <dbReference type="NCBI Taxonomy" id="2965071"/>
    <lineage>
        <taxon>Bacteria</taxon>
        <taxon>Pseudomonadati</taxon>
        <taxon>Pseudomonadota</taxon>
        <taxon>Alphaproteobacteria</taxon>
        <taxon>Hyphomicrobiales</taxon>
        <taxon>Rhizobiaceae</taxon>
        <taxon>Ectorhizobium</taxon>
    </lineage>
</organism>
<dbReference type="SUPFAM" id="SSF53850">
    <property type="entry name" value="Periplasmic binding protein-like II"/>
    <property type="match status" value="1"/>
</dbReference>
<proteinExistence type="inferred from homology"/>
<gene>
    <name evidence="7" type="ORF">NOF55_09670</name>
</gene>
<dbReference type="GO" id="GO:0032993">
    <property type="term" value="C:protein-DNA complex"/>
    <property type="evidence" value="ECO:0007669"/>
    <property type="project" value="TreeGrafter"/>
</dbReference>
<dbReference type="Pfam" id="PF00126">
    <property type="entry name" value="HTH_1"/>
    <property type="match status" value="1"/>
</dbReference>
<evidence type="ECO:0000313" key="8">
    <source>
        <dbReference type="Proteomes" id="UP001208771"/>
    </source>
</evidence>
<dbReference type="GO" id="GO:0003677">
    <property type="term" value="F:DNA binding"/>
    <property type="evidence" value="ECO:0007669"/>
    <property type="project" value="UniProtKB-KW"/>
</dbReference>
<protein>
    <submittedName>
        <fullName evidence="7">LysR substrate-binding domain-containing protein</fullName>
    </submittedName>
</protein>
<keyword evidence="2" id="KW-0805">Transcription regulation</keyword>
<evidence type="ECO:0000256" key="2">
    <source>
        <dbReference type="ARBA" id="ARBA00023015"/>
    </source>
</evidence>
<name>A0AAE3SVV8_9HYPH</name>
<dbReference type="Pfam" id="PF03466">
    <property type="entry name" value="LysR_substrate"/>
    <property type="match status" value="1"/>
</dbReference>
<evidence type="ECO:0000256" key="5">
    <source>
        <dbReference type="ARBA" id="ARBA00023163"/>
    </source>
</evidence>
<comment type="caution">
    <text evidence="7">The sequence shown here is derived from an EMBL/GenBank/DDBJ whole genome shotgun (WGS) entry which is preliminary data.</text>
</comment>
<evidence type="ECO:0000256" key="1">
    <source>
        <dbReference type="ARBA" id="ARBA00009437"/>
    </source>
</evidence>
<dbReference type="InterPro" id="IPR036390">
    <property type="entry name" value="WH_DNA-bd_sf"/>
</dbReference>